<reference evidence="3 4" key="1">
    <citation type="submission" date="2024-09" db="EMBL/GenBank/DDBJ databases">
        <authorList>
            <person name="Sun Q."/>
            <person name="Mori K."/>
        </authorList>
    </citation>
    <scope>NUCLEOTIDE SEQUENCE [LARGE SCALE GENOMIC DNA]</scope>
    <source>
        <strain evidence="3 4">NCAIM B.02481</strain>
    </source>
</reference>
<dbReference type="InterPro" id="IPR001667">
    <property type="entry name" value="DDH_dom"/>
</dbReference>
<dbReference type="Gene3D" id="3.10.310.30">
    <property type="match status" value="1"/>
</dbReference>
<dbReference type="RefSeq" id="WP_386064625.1">
    <property type="nucleotide sequence ID" value="NZ_JBHLTQ010000006.1"/>
</dbReference>
<dbReference type="EC" id="3.1.3.7" evidence="3"/>
<dbReference type="PANTHER" id="PTHR47618">
    <property type="entry name" value="BIFUNCTIONAL OLIGORIBONUCLEASE AND PAP PHOSPHATASE NRNA"/>
    <property type="match status" value="1"/>
</dbReference>
<keyword evidence="4" id="KW-1185">Reference proteome</keyword>
<organism evidence="3 4">
    <name type="scientific">Winogradskyella pulchriflava</name>
    <dbReference type="NCBI Taxonomy" id="1110688"/>
    <lineage>
        <taxon>Bacteria</taxon>
        <taxon>Pseudomonadati</taxon>
        <taxon>Bacteroidota</taxon>
        <taxon>Flavobacteriia</taxon>
        <taxon>Flavobacteriales</taxon>
        <taxon>Flavobacteriaceae</taxon>
        <taxon>Winogradskyella</taxon>
    </lineage>
</organism>
<evidence type="ECO:0000313" key="3">
    <source>
        <dbReference type="EMBL" id="MFC0605430.1"/>
    </source>
</evidence>
<evidence type="ECO:0000259" key="2">
    <source>
        <dbReference type="Pfam" id="PF02272"/>
    </source>
</evidence>
<dbReference type="Gene3D" id="3.90.1640.10">
    <property type="entry name" value="inorganic pyrophosphatase (n-terminal core)"/>
    <property type="match status" value="1"/>
</dbReference>
<feature type="domain" description="DDH" evidence="1">
    <location>
        <begin position="18"/>
        <end position="170"/>
    </location>
</feature>
<evidence type="ECO:0000259" key="1">
    <source>
        <dbReference type="Pfam" id="PF01368"/>
    </source>
</evidence>
<dbReference type="PANTHER" id="PTHR47618:SF1">
    <property type="entry name" value="BIFUNCTIONAL OLIGORIBONUCLEASE AND PAP PHOSPHATASE NRNA"/>
    <property type="match status" value="1"/>
</dbReference>
<dbReference type="InterPro" id="IPR038763">
    <property type="entry name" value="DHH_sf"/>
</dbReference>
<dbReference type="InterPro" id="IPR003156">
    <property type="entry name" value="DHHA1_dom"/>
</dbReference>
<accession>A0ABV6QCL7</accession>
<proteinExistence type="predicted"/>
<evidence type="ECO:0000313" key="4">
    <source>
        <dbReference type="Proteomes" id="UP001589832"/>
    </source>
</evidence>
<dbReference type="Proteomes" id="UP001589832">
    <property type="component" value="Unassembled WGS sequence"/>
</dbReference>
<dbReference type="Pfam" id="PF02272">
    <property type="entry name" value="DHHA1"/>
    <property type="match status" value="1"/>
</dbReference>
<dbReference type="InterPro" id="IPR051319">
    <property type="entry name" value="Oligoribo/pAp-PDE_c-di-AMP_PDE"/>
</dbReference>
<gene>
    <name evidence="3" type="ORF">ACFFGA_12740</name>
</gene>
<dbReference type="Pfam" id="PF01368">
    <property type="entry name" value="DHH"/>
    <property type="match status" value="1"/>
</dbReference>
<dbReference type="SUPFAM" id="SSF64182">
    <property type="entry name" value="DHH phosphoesterases"/>
    <property type="match status" value="1"/>
</dbReference>
<feature type="domain" description="DHHA1" evidence="2">
    <location>
        <begin position="246"/>
        <end position="329"/>
    </location>
</feature>
<dbReference type="GO" id="GO:0008441">
    <property type="term" value="F:3'(2'),5'-bisphosphate nucleotidase activity"/>
    <property type="evidence" value="ECO:0007669"/>
    <property type="project" value="UniProtKB-EC"/>
</dbReference>
<keyword evidence="3" id="KW-0378">Hydrolase</keyword>
<protein>
    <submittedName>
        <fullName evidence="3">Bifunctional oligoribonuclease/PAP phosphatase NrnA</fullName>
        <ecNumber evidence="3">3.1.3.7</ecNumber>
    </submittedName>
</protein>
<dbReference type="EMBL" id="JBHLTQ010000006">
    <property type="protein sequence ID" value="MFC0605430.1"/>
    <property type="molecule type" value="Genomic_DNA"/>
</dbReference>
<sequence>MIKAQIPEIKSLLSTPKSIVIVPHKNPDGDAMGSTLGLYHYLKSYNHNAVVIAPNDYPDFLKWLPGDDKVLKFESQQEESKTLIDNADLLFTLDFNAFHRAGNDMAEVLEATKATKIMIDHHQQPDDYATYTYSDVSMSSTCEMVYNFIEMLGDLNKIDTTIATCLYTGIMTDTGSFRFPSTTSRTHQIIGNLIDKGANNSDIHNNIYDTNTYSRLQLLGRAMQNLKVIPELSTAYITLSQAELDEFNFKKGDTEGFVNYGLSLKDIIFAAIFIENKQENIIKISFRSKGNFSVNQFSRAHFNGGGHDNAAGGRSDDSLEATVEKFISILPQYRNDLSQTAQIGH</sequence>
<comment type="caution">
    <text evidence="3">The sequence shown here is derived from an EMBL/GenBank/DDBJ whole genome shotgun (WGS) entry which is preliminary data.</text>
</comment>
<name>A0ABV6QCL7_9FLAO</name>